<feature type="domain" description="Helix-turn-helix" evidence="1">
    <location>
        <begin position="83"/>
        <end position="130"/>
    </location>
</feature>
<evidence type="ECO:0000313" key="3">
    <source>
        <dbReference type="Proteomes" id="UP000199691"/>
    </source>
</evidence>
<dbReference type="Pfam" id="PF12728">
    <property type="entry name" value="HTH_17"/>
    <property type="match status" value="1"/>
</dbReference>
<dbReference type="Proteomes" id="UP000199691">
    <property type="component" value="Unassembled WGS sequence"/>
</dbReference>
<dbReference type="InterPro" id="IPR041657">
    <property type="entry name" value="HTH_17"/>
</dbReference>
<reference evidence="3" key="1">
    <citation type="submission" date="2016-10" db="EMBL/GenBank/DDBJ databases">
        <authorList>
            <person name="Varghese N."/>
            <person name="Submissions S."/>
        </authorList>
    </citation>
    <scope>NUCLEOTIDE SEQUENCE [LARGE SCALE GENOMIC DNA]</scope>
    <source>
        <strain evidence="3">CGMCC 4.6609</strain>
    </source>
</reference>
<dbReference type="NCBIfam" id="TIGR01764">
    <property type="entry name" value="excise"/>
    <property type="match status" value="1"/>
</dbReference>
<dbReference type="STRING" id="641025.SAMN05421507_12845"/>
<name>A0A1H0X1H1_9PSEU</name>
<dbReference type="OrthoDB" id="26212at2"/>
<sequence length="152" mass="16681">MSSAALRAVQPDDDAVVTAHAAVSRVKAYLHSHHDDEGDVRVRVEENDDVLVLPRAAVELFAQILAYMAAGHGVSVVPADAELTTQQAADMLNVSRPYLIGLLKAGEIEYRMVGKHRRIKAASLVEYMRSDDQRRRRAADELSALTQEMGMA</sequence>
<dbReference type="InterPro" id="IPR010093">
    <property type="entry name" value="SinI_DNA-bd"/>
</dbReference>
<gene>
    <name evidence="2" type="ORF">SAMN05421507_12845</name>
</gene>
<proteinExistence type="predicted"/>
<keyword evidence="3" id="KW-1185">Reference proteome</keyword>
<organism evidence="2 3">
    <name type="scientific">Lentzea jiangxiensis</name>
    <dbReference type="NCBI Taxonomy" id="641025"/>
    <lineage>
        <taxon>Bacteria</taxon>
        <taxon>Bacillati</taxon>
        <taxon>Actinomycetota</taxon>
        <taxon>Actinomycetes</taxon>
        <taxon>Pseudonocardiales</taxon>
        <taxon>Pseudonocardiaceae</taxon>
        <taxon>Lentzea</taxon>
    </lineage>
</organism>
<protein>
    <submittedName>
        <fullName evidence="2">DNA binding domain-containing protein, excisionase family</fullName>
    </submittedName>
</protein>
<evidence type="ECO:0000259" key="1">
    <source>
        <dbReference type="Pfam" id="PF12728"/>
    </source>
</evidence>
<dbReference type="EMBL" id="FNIX01000028">
    <property type="protein sequence ID" value="SDP96689.1"/>
    <property type="molecule type" value="Genomic_DNA"/>
</dbReference>
<dbReference type="RefSeq" id="WP_090104859.1">
    <property type="nucleotide sequence ID" value="NZ_FNIX01000028.1"/>
</dbReference>
<accession>A0A1H0X1H1</accession>
<dbReference type="GO" id="GO:0003677">
    <property type="term" value="F:DNA binding"/>
    <property type="evidence" value="ECO:0007669"/>
    <property type="project" value="InterPro"/>
</dbReference>
<evidence type="ECO:0000313" key="2">
    <source>
        <dbReference type="EMBL" id="SDP96689.1"/>
    </source>
</evidence>
<dbReference type="AlphaFoldDB" id="A0A1H0X1H1"/>